<evidence type="ECO:0000313" key="6">
    <source>
        <dbReference type="EMBL" id="KAK5976759.1"/>
    </source>
</evidence>
<dbReference type="InterPro" id="IPR018499">
    <property type="entry name" value="Tetraspanin/Peripherin"/>
</dbReference>
<keyword evidence="4 5" id="KW-0472">Membrane</keyword>
<sequence>SFFSVIYETVASLYNPGHFTVFEEAYPILYQALLVNILVVTMIINFVLFLYGMCGHTLRKKGYAIFVFAYHFIIVIPFFLSGIYLYLTAIQPGASNLSRSTINVFTKIIDELSFGTLTEPSLTAVTHLQERFCCCGLTSPADYGKQFEEEGGWNASRTHDDLTLSCPDETICEHEEFEGCSTKIPHRKRHFILVSSVIGLLCGLTALIITPWIYAAFE</sequence>
<evidence type="ECO:0000256" key="4">
    <source>
        <dbReference type="ARBA" id="ARBA00023136"/>
    </source>
</evidence>
<keyword evidence="3 5" id="KW-1133">Transmembrane helix</keyword>
<dbReference type="Proteomes" id="UP001331761">
    <property type="component" value="Unassembled WGS sequence"/>
</dbReference>
<dbReference type="InterPro" id="IPR008952">
    <property type="entry name" value="Tetraspanin_EC2_sf"/>
</dbReference>
<comment type="caution">
    <text evidence="6">The sequence shown here is derived from an EMBL/GenBank/DDBJ whole genome shotgun (WGS) entry which is preliminary data.</text>
</comment>
<dbReference type="GO" id="GO:0016020">
    <property type="term" value="C:membrane"/>
    <property type="evidence" value="ECO:0007669"/>
    <property type="project" value="UniProtKB-SubCell"/>
</dbReference>
<feature type="non-terminal residue" evidence="6">
    <location>
        <position position="1"/>
    </location>
</feature>
<protein>
    <recommendedName>
        <fullName evidence="8">Tetraspanin</fullName>
    </recommendedName>
</protein>
<keyword evidence="7" id="KW-1185">Reference proteome</keyword>
<feature type="transmembrane region" description="Helical" evidence="5">
    <location>
        <begin position="63"/>
        <end position="87"/>
    </location>
</feature>
<evidence type="ECO:0000256" key="5">
    <source>
        <dbReference type="SAM" id="Phobius"/>
    </source>
</evidence>
<organism evidence="6 7">
    <name type="scientific">Trichostrongylus colubriformis</name>
    <name type="common">Black scour worm</name>
    <dbReference type="NCBI Taxonomy" id="6319"/>
    <lineage>
        <taxon>Eukaryota</taxon>
        <taxon>Metazoa</taxon>
        <taxon>Ecdysozoa</taxon>
        <taxon>Nematoda</taxon>
        <taxon>Chromadorea</taxon>
        <taxon>Rhabditida</taxon>
        <taxon>Rhabditina</taxon>
        <taxon>Rhabditomorpha</taxon>
        <taxon>Strongyloidea</taxon>
        <taxon>Trichostrongylidae</taxon>
        <taxon>Trichostrongylus</taxon>
    </lineage>
</organism>
<reference evidence="6 7" key="1">
    <citation type="submission" date="2019-10" db="EMBL/GenBank/DDBJ databases">
        <title>Assembly and Annotation for the nematode Trichostrongylus colubriformis.</title>
        <authorList>
            <person name="Martin J."/>
        </authorList>
    </citation>
    <scope>NUCLEOTIDE SEQUENCE [LARGE SCALE GENOMIC DNA]</scope>
    <source>
        <strain evidence="6">G859</strain>
        <tissue evidence="6">Whole worm</tissue>
    </source>
</reference>
<dbReference type="Pfam" id="PF00335">
    <property type="entry name" value="Tetraspanin"/>
    <property type="match status" value="1"/>
</dbReference>
<dbReference type="Gene3D" id="1.10.1450.10">
    <property type="entry name" value="Tetraspanin"/>
    <property type="match status" value="1"/>
</dbReference>
<evidence type="ECO:0000313" key="7">
    <source>
        <dbReference type="Proteomes" id="UP001331761"/>
    </source>
</evidence>
<keyword evidence="2 5" id="KW-0812">Transmembrane</keyword>
<dbReference type="AlphaFoldDB" id="A0AAN8J1U4"/>
<evidence type="ECO:0000256" key="3">
    <source>
        <dbReference type="ARBA" id="ARBA00022989"/>
    </source>
</evidence>
<comment type="subcellular location">
    <subcellularLocation>
        <location evidence="1">Membrane</location>
        <topology evidence="1">Multi-pass membrane protein</topology>
    </subcellularLocation>
</comment>
<evidence type="ECO:0000256" key="2">
    <source>
        <dbReference type="ARBA" id="ARBA00022692"/>
    </source>
</evidence>
<evidence type="ECO:0000256" key="1">
    <source>
        <dbReference type="ARBA" id="ARBA00004141"/>
    </source>
</evidence>
<feature type="non-terminal residue" evidence="6">
    <location>
        <position position="218"/>
    </location>
</feature>
<feature type="transmembrane region" description="Helical" evidence="5">
    <location>
        <begin position="28"/>
        <end position="51"/>
    </location>
</feature>
<dbReference type="SUPFAM" id="SSF48652">
    <property type="entry name" value="Tetraspanin"/>
    <property type="match status" value="1"/>
</dbReference>
<accession>A0AAN8J1U4</accession>
<proteinExistence type="predicted"/>
<feature type="transmembrane region" description="Helical" evidence="5">
    <location>
        <begin position="191"/>
        <end position="217"/>
    </location>
</feature>
<name>A0AAN8J1U4_TRICO</name>
<evidence type="ECO:0008006" key="8">
    <source>
        <dbReference type="Google" id="ProtNLM"/>
    </source>
</evidence>
<dbReference type="EMBL" id="WIXE01011413">
    <property type="protein sequence ID" value="KAK5976759.1"/>
    <property type="molecule type" value="Genomic_DNA"/>
</dbReference>
<gene>
    <name evidence="6" type="ORF">GCK32_015982</name>
</gene>